<accession>A0ABW4KLP8</accession>
<organism evidence="1 2">
    <name type="scientific">Siminovitchia sediminis</name>
    <dbReference type="NCBI Taxonomy" id="1274353"/>
    <lineage>
        <taxon>Bacteria</taxon>
        <taxon>Bacillati</taxon>
        <taxon>Bacillota</taxon>
        <taxon>Bacilli</taxon>
        <taxon>Bacillales</taxon>
        <taxon>Bacillaceae</taxon>
        <taxon>Siminovitchia</taxon>
    </lineage>
</organism>
<evidence type="ECO:0000313" key="1">
    <source>
        <dbReference type="EMBL" id="MFD1707982.1"/>
    </source>
</evidence>
<keyword evidence="2" id="KW-1185">Reference proteome</keyword>
<dbReference type="SUPFAM" id="SSF53795">
    <property type="entry name" value="PEP carboxykinase-like"/>
    <property type="match status" value="1"/>
</dbReference>
<dbReference type="InterPro" id="IPR027417">
    <property type="entry name" value="P-loop_NTPase"/>
</dbReference>
<sequence length="307" mass="34968">MTTTLESYYYKAFGFKIQSIIPLPELQKIPIHSNEEDIDIVVELDELSELWEETAYPNQYFSILGDAVLFHVPDIAIYRIQNGTHISISAFGSSSLDHIRLYLLGTCMGILLMQRRILPLHGSAIMIGGKAYAIVGESGAGKSTLASAFLQKGYQLISDDVIPVQLKTEGMPIVTPAYPQQKLWEESLQAFDMEPTNFKPIIDREKKFAVPVQSHFAGDPVELAGIYELIKIKNGTPNIVPTEKLDRLHTIFRHTYRNFLLGRLGLMEWHFQLTTQIIQKTDIYQLRRPHHKFTVHNLTAFILETIR</sequence>
<gene>
    <name evidence="1" type="ORF">ACFSCZ_14755</name>
</gene>
<comment type="caution">
    <text evidence="1">The sequence shown here is derived from an EMBL/GenBank/DDBJ whole genome shotgun (WGS) entry which is preliminary data.</text>
</comment>
<dbReference type="Proteomes" id="UP001597301">
    <property type="component" value="Unassembled WGS sequence"/>
</dbReference>
<protein>
    <submittedName>
        <fullName evidence="1">Aldolase</fullName>
    </submittedName>
</protein>
<dbReference type="Gene3D" id="3.40.50.300">
    <property type="entry name" value="P-loop containing nucleotide triphosphate hydrolases"/>
    <property type="match status" value="1"/>
</dbReference>
<name>A0ABW4KLP8_9BACI</name>
<proteinExistence type="predicted"/>
<dbReference type="EMBL" id="JBHUEO010000053">
    <property type="protein sequence ID" value="MFD1707982.1"/>
    <property type="molecule type" value="Genomic_DNA"/>
</dbReference>
<evidence type="ECO:0000313" key="2">
    <source>
        <dbReference type="Proteomes" id="UP001597301"/>
    </source>
</evidence>
<reference evidence="2" key="1">
    <citation type="journal article" date="2019" name="Int. J. Syst. Evol. Microbiol.">
        <title>The Global Catalogue of Microorganisms (GCM) 10K type strain sequencing project: providing services to taxonomists for standard genome sequencing and annotation.</title>
        <authorList>
            <consortium name="The Broad Institute Genomics Platform"/>
            <consortium name="The Broad Institute Genome Sequencing Center for Infectious Disease"/>
            <person name="Wu L."/>
            <person name="Ma J."/>
        </authorList>
    </citation>
    <scope>NUCLEOTIDE SEQUENCE [LARGE SCALE GENOMIC DNA]</scope>
    <source>
        <strain evidence="2">CGMCC 1.12295</strain>
    </source>
</reference>
<dbReference type="RefSeq" id="WP_380774867.1">
    <property type="nucleotide sequence ID" value="NZ_JBHUEO010000053.1"/>
</dbReference>